<dbReference type="InterPro" id="IPR002885">
    <property type="entry name" value="PPR_rpt"/>
</dbReference>
<dbReference type="InterPro" id="IPR046960">
    <property type="entry name" value="PPR_At4g14850-like_plant"/>
</dbReference>
<dbReference type="FunFam" id="1.25.40.10:FF:000158">
    <property type="entry name" value="pentatricopeptide repeat-containing protein At2g33680"/>
    <property type="match status" value="1"/>
</dbReference>
<reference evidence="4" key="1">
    <citation type="submission" date="2021-03" db="EMBL/GenBank/DDBJ databases">
        <authorList>
            <person name="Li Z."/>
            <person name="Yang C."/>
        </authorList>
    </citation>
    <scope>NUCLEOTIDE SEQUENCE</scope>
    <source>
        <strain evidence="4">Dzin_1.0</strain>
        <tissue evidence="4">Leaf</tissue>
    </source>
</reference>
<dbReference type="Pfam" id="PF12854">
    <property type="entry name" value="PPR_1"/>
    <property type="match status" value="1"/>
</dbReference>
<feature type="compositionally biased region" description="Basic and acidic residues" evidence="3">
    <location>
        <begin position="681"/>
        <end position="693"/>
    </location>
</feature>
<feature type="repeat" description="PPR" evidence="2">
    <location>
        <begin position="115"/>
        <end position="145"/>
    </location>
</feature>
<dbReference type="PANTHER" id="PTHR47926">
    <property type="entry name" value="PENTATRICOPEPTIDE REPEAT-CONTAINING PROTEIN"/>
    <property type="match status" value="1"/>
</dbReference>
<dbReference type="GO" id="GO:0009451">
    <property type="term" value="P:RNA modification"/>
    <property type="evidence" value="ECO:0007669"/>
    <property type="project" value="InterPro"/>
</dbReference>
<feature type="repeat" description="PPR" evidence="2">
    <location>
        <begin position="388"/>
        <end position="422"/>
    </location>
</feature>
<dbReference type="Gene3D" id="1.25.40.10">
    <property type="entry name" value="Tetratricopeptide repeat domain"/>
    <property type="match status" value="6"/>
</dbReference>
<evidence type="ECO:0000256" key="2">
    <source>
        <dbReference type="PROSITE-ProRule" id="PRU00708"/>
    </source>
</evidence>
<dbReference type="NCBIfam" id="TIGR00756">
    <property type="entry name" value="PPR"/>
    <property type="match status" value="10"/>
</dbReference>
<evidence type="ECO:0000313" key="5">
    <source>
        <dbReference type="Proteomes" id="UP001085076"/>
    </source>
</evidence>
<dbReference type="PROSITE" id="PS51375">
    <property type="entry name" value="PPR"/>
    <property type="match status" value="6"/>
</dbReference>
<dbReference type="GO" id="GO:0003723">
    <property type="term" value="F:RNA binding"/>
    <property type="evidence" value="ECO:0007669"/>
    <property type="project" value="InterPro"/>
</dbReference>
<keyword evidence="5" id="KW-1185">Reference proteome</keyword>
<comment type="caution">
    <text evidence="4">The sequence shown here is derived from an EMBL/GenBank/DDBJ whole genome shotgun (WGS) entry which is preliminary data.</text>
</comment>
<dbReference type="Proteomes" id="UP001085076">
    <property type="component" value="Miscellaneous, Linkage group lg07"/>
</dbReference>
<dbReference type="OrthoDB" id="757703at2759"/>
<evidence type="ECO:0008006" key="6">
    <source>
        <dbReference type="Google" id="ProtNLM"/>
    </source>
</evidence>
<feature type="compositionally biased region" description="Basic and acidic residues" evidence="3">
    <location>
        <begin position="703"/>
        <end position="712"/>
    </location>
</feature>
<dbReference type="EMBL" id="JAGGNH010000007">
    <property type="protein sequence ID" value="KAJ0968157.1"/>
    <property type="molecule type" value="Genomic_DNA"/>
</dbReference>
<feature type="repeat" description="PPR" evidence="2">
    <location>
        <begin position="489"/>
        <end position="523"/>
    </location>
</feature>
<reference evidence="4" key="2">
    <citation type="journal article" date="2022" name="Hortic Res">
        <title>The genome of Dioscorea zingiberensis sheds light on the biosynthesis, origin and evolution of the medicinally important diosgenin saponins.</title>
        <authorList>
            <person name="Li Y."/>
            <person name="Tan C."/>
            <person name="Li Z."/>
            <person name="Guo J."/>
            <person name="Li S."/>
            <person name="Chen X."/>
            <person name="Wang C."/>
            <person name="Dai X."/>
            <person name="Yang H."/>
            <person name="Song W."/>
            <person name="Hou L."/>
            <person name="Xu J."/>
            <person name="Tong Z."/>
            <person name="Xu A."/>
            <person name="Yuan X."/>
            <person name="Wang W."/>
            <person name="Yang Q."/>
            <person name="Chen L."/>
            <person name="Sun Z."/>
            <person name="Wang K."/>
            <person name="Pan B."/>
            <person name="Chen J."/>
            <person name="Bao Y."/>
            <person name="Liu F."/>
            <person name="Qi X."/>
            <person name="Gang D.R."/>
            <person name="Wen J."/>
            <person name="Li J."/>
        </authorList>
    </citation>
    <scope>NUCLEOTIDE SEQUENCE</scope>
    <source>
        <strain evidence="4">Dzin_1.0</strain>
    </source>
</reference>
<dbReference type="InterPro" id="IPR011990">
    <property type="entry name" value="TPR-like_helical_dom_sf"/>
</dbReference>
<dbReference type="Pfam" id="PF01535">
    <property type="entry name" value="PPR"/>
    <property type="match status" value="9"/>
</dbReference>
<feature type="region of interest" description="Disordered" evidence="3">
    <location>
        <begin position="681"/>
        <end position="712"/>
    </location>
</feature>
<protein>
    <recommendedName>
        <fullName evidence="6">Pentatricopeptide repeat-containing protein</fullName>
    </recommendedName>
</protein>
<sequence length="712" mass="79177">MALSRFLYFVRRALHVKASLVADDVDLVRCLSFQDLPTARHLLTESPRYANDISRQTSLISRLAHAGLIDEARLLFDLMPHRSLVTWNALLSAYSRIPSLLPSARLLFHQMPNRDVVSWTALLSALSRSGLVNEALELFHSMPERNVISYNAMVSALVRCGKIDDARKVFDDMPERNPASWNALISGYAERGRIADARRLFDEMPSDHRDVISWTTLIAGYCRAGDVWEAYHLFSTMTPARNIVTWTAMIGGFAWNGFHHDALFLYKEMHRTSAVKPNKETIISLLYAFSGVGFPRLGAQIHGYLTVHNMDGDDRDGRLFKALIHMYSRYELMGSARWIFNKRRGSFCDPVCWHSMIEGYVRIGRLDEARLIFDEITINLNAISWVTMVVTWTTMISGYLDAGDVPEARRLFDRMPERDATAWTAMISGMVHNELIPEAFHLFFQMRANGLLVMDHAISSLLGTVGSTAHLEIGEQLHGLMIKIRPGTDTILCNALVSMYAKCGDVAAARHVFDSMVSRDVISWNSIIMGLAHHGEAHEALVMLDEMVTRGEVEPNGVTFLGALSACGHAGLVDRGLEIFGSMGSVEPGMGHYASIVDMLGRAGRFEEAVRFVREMPVEPGLEIWGSLLGTSGMGLGGAGERKRVGEWAAQKVLEMDPLNGPAHVALCHVYSKEDKGYVAGRRGEEGDGKEGVKQITGAQLDRSSRVHDAIN</sequence>
<dbReference type="GO" id="GO:0099402">
    <property type="term" value="P:plant organ development"/>
    <property type="evidence" value="ECO:0007669"/>
    <property type="project" value="UniProtKB-ARBA"/>
</dbReference>
<evidence type="ECO:0000256" key="1">
    <source>
        <dbReference type="ARBA" id="ARBA00022737"/>
    </source>
</evidence>
<feature type="repeat" description="PPR" evidence="2">
    <location>
        <begin position="349"/>
        <end position="379"/>
    </location>
</feature>
<dbReference type="Pfam" id="PF13041">
    <property type="entry name" value="PPR_2"/>
    <property type="match status" value="1"/>
</dbReference>
<dbReference type="FunFam" id="1.25.40.10:FF:000125">
    <property type="entry name" value="Pentatricopeptide repeat-containing protein"/>
    <property type="match status" value="1"/>
</dbReference>
<gene>
    <name evidence="4" type="ORF">J5N97_025074</name>
</gene>
<evidence type="ECO:0000313" key="4">
    <source>
        <dbReference type="EMBL" id="KAJ0968157.1"/>
    </source>
</evidence>
<dbReference type="SUPFAM" id="SSF48452">
    <property type="entry name" value="TPR-like"/>
    <property type="match status" value="2"/>
</dbReference>
<evidence type="ECO:0000256" key="3">
    <source>
        <dbReference type="SAM" id="MobiDB-lite"/>
    </source>
</evidence>
<feature type="repeat" description="PPR" evidence="2">
    <location>
        <begin position="210"/>
        <end position="244"/>
    </location>
</feature>
<feature type="repeat" description="PPR" evidence="2">
    <location>
        <begin position="146"/>
        <end position="180"/>
    </location>
</feature>
<name>A0A9D5C964_9LILI</name>
<accession>A0A9D5C964</accession>
<keyword evidence="1" id="KW-0677">Repeat</keyword>
<dbReference type="AlphaFoldDB" id="A0A9D5C964"/>
<proteinExistence type="predicted"/>
<organism evidence="4 5">
    <name type="scientific">Dioscorea zingiberensis</name>
    <dbReference type="NCBI Taxonomy" id="325984"/>
    <lineage>
        <taxon>Eukaryota</taxon>
        <taxon>Viridiplantae</taxon>
        <taxon>Streptophyta</taxon>
        <taxon>Embryophyta</taxon>
        <taxon>Tracheophyta</taxon>
        <taxon>Spermatophyta</taxon>
        <taxon>Magnoliopsida</taxon>
        <taxon>Liliopsida</taxon>
        <taxon>Dioscoreales</taxon>
        <taxon>Dioscoreaceae</taxon>
        <taxon>Dioscorea</taxon>
    </lineage>
</organism>